<dbReference type="Proteomes" id="UP000236370">
    <property type="component" value="Unassembled WGS sequence"/>
</dbReference>
<gene>
    <name evidence="10" type="ORF">CK820_G0055700</name>
</gene>
<evidence type="ECO:0000256" key="6">
    <source>
        <dbReference type="ARBA" id="ARBA00023242"/>
    </source>
</evidence>
<keyword evidence="5" id="KW-0862">Zinc</keyword>
<dbReference type="PANTHER" id="PTHR24377">
    <property type="entry name" value="IP01015P-RELATED"/>
    <property type="match status" value="1"/>
</dbReference>
<sequence>MLETYSSLVSLGHCITKPEMIFKLEQGAEPWIVEEAPNLRLSAVQIIDDLIERSHESHDGFFWQIVITNSNKSTQERVELGKTFNLNSNHVLNMIINNGNSSAMKPGQFNVCQNVLFPIKPCETQSGEKPHVPDITRKSHRYHEHLTQHHKIQTLLQVFQCNEQGKTFNTEAMFFIHKKVHIGQTFGKYNEYEKVCNNLAVIIQGITQVGQPTCCRKSDFTKHQQTHTGEKPYECIECEKLSISKSDLMIQHKMPTEEKPYTCNWCEKLFSYKSSLTIHQRIHTGKAPWMQ</sequence>
<dbReference type="PROSITE" id="PS00028">
    <property type="entry name" value="ZINC_FINGER_C2H2_1"/>
    <property type="match status" value="1"/>
</dbReference>
<dbReference type="AlphaFoldDB" id="A0A2J8IL99"/>
<dbReference type="SUPFAM" id="SSF57667">
    <property type="entry name" value="beta-beta-alpha zinc fingers"/>
    <property type="match status" value="2"/>
</dbReference>
<feature type="domain" description="C2H2-type" evidence="8">
    <location>
        <begin position="261"/>
        <end position="288"/>
    </location>
</feature>
<dbReference type="GO" id="GO:0006355">
    <property type="term" value="P:regulation of DNA-templated transcription"/>
    <property type="evidence" value="ECO:0007669"/>
    <property type="project" value="InterPro"/>
</dbReference>
<dbReference type="Gene3D" id="3.30.160.60">
    <property type="entry name" value="Classic Zinc Finger"/>
    <property type="match status" value="4"/>
</dbReference>
<organism evidence="10 11">
    <name type="scientific">Pan troglodytes</name>
    <name type="common">Chimpanzee</name>
    <dbReference type="NCBI Taxonomy" id="9598"/>
    <lineage>
        <taxon>Eukaryota</taxon>
        <taxon>Metazoa</taxon>
        <taxon>Chordata</taxon>
        <taxon>Craniata</taxon>
        <taxon>Vertebrata</taxon>
        <taxon>Euteleostomi</taxon>
        <taxon>Mammalia</taxon>
        <taxon>Eutheria</taxon>
        <taxon>Euarchontoglires</taxon>
        <taxon>Primates</taxon>
        <taxon>Haplorrhini</taxon>
        <taxon>Catarrhini</taxon>
        <taxon>Hominidae</taxon>
        <taxon>Pan</taxon>
    </lineage>
</organism>
<dbReference type="GO" id="GO:0008270">
    <property type="term" value="F:zinc ion binding"/>
    <property type="evidence" value="ECO:0007669"/>
    <property type="project" value="UniProtKB-KW"/>
</dbReference>
<keyword evidence="2" id="KW-0479">Metal-binding</keyword>
<dbReference type="FunFam" id="3.30.160.60:FF:000002">
    <property type="entry name" value="Zinc finger protein 1 homolog"/>
    <property type="match status" value="1"/>
</dbReference>
<comment type="caution">
    <text evidence="10">The sequence shown here is derived from an EMBL/GenBank/DDBJ whole genome shotgun (WGS) entry which is preliminary data.</text>
</comment>
<feature type="domain" description="C2H2-type" evidence="8">
    <location>
        <begin position="159"/>
        <end position="186"/>
    </location>
</feature>
<evidence type="ECO:0000259" key="9">
    <source>
        <dbReference type="PROSITE" id="PS50805"/>
    </source>
</evidence>
<dbReference type="InterPro" id="IPR036236">
    <property type="entry name" value="Znf_C2H2_sf"/>
</dbReference>
<proteinExistence type="inferred from homology"/>
<evidence type="ECO:0000259" key="8">
    <source>
        <dbReference type="PROSITE" id="PS50157"/>
    </source>
</evidence>
<feature type="domain" description="KRAB" evidence="9">
    <location>
        <begin position="1"/>
        <end position="43"/>
    </location>
</feature>
<dbReference type="EMBL" id="NBAG03000857">
    <property type="protein sequence ID" value="PNI11289.1"/>
    <property type="molecule type" value="Genomic_DNA"/>
</dbReference>
<dbReference type="PROSITE" id="PS50805">
    <property type="entry name" value="KRAB"/>
    <property type="match status" value="1"/>
</dbReference>
<dbReference type="InterPro" id="IPR013087">
    <property type="entry name" value="Znf_C2H2_type"/>
</dbReference>
<dbReference type="STRING" id="9598.ENSPTRP00000084457"/>
<evidence type="ECO:0000256" key="1">
    <source>
        <dbReference type="ARBA" id="ARBA00006991"/>
    </source>
</evidence>
<name>A0A2J8IL99_PANTR</name>
<evidence type="ECO:0000256" key="5">
    <source>
        <dbReference type="ARBA" id="ARBA00022833"/>
    </source>
</evidence>
<evidence type="ECO:0000256" key="3">
    <source>
        <dbReference type="ARBA" id="ARBA00022737"/>
    </source>
</evidence>
<keyword evidence="4 7" id="KW-0863">Zinc-finger</keyword>
<keyword evidence="3" id="KW-0677">Repeat</keyword>
<evidence type="ECO:0000256" key="4">
    <source>
        <dbReference type="ARBA" id="ARBA00022771"/>
    </source>
</evidence>
<protein>
    <submittedName>
        <fullName evidence="10">ZNF717 isoform 3</fullName>
    </submittedName>
</protein>
<evidence type="ECO:0000313" key="11">
    <source>
        <dbReference type="Proteomes" id="UP000236370"/>
    </source>
</evidence>
<reference evidence="10 11" key="1">
    <citation type="submission" date="2017-12" db="EMBL/GenBank/DDBJ databases">
        <title>High-resolution comparative analysis of great ape genomes.</title>
        <authorList>
            <person name="Pollen A."/>
            <person name="Hastie A."/>
            <person name="Hormozdiari F."/>
            <person name="Dougherty M."/>
            <person name="Liu R."/>
            <person name="Chaisson M."/>
            <person name="Hoppe E."/>
            <person name="Hill C."/>
            <person name="Pang A."/>
            <person name="Hillier L."/>
            <person name="Baker C."/>
            <person name="Armstrong J."/>
            <person name="Shendure J."/>
            <person name="Paten B."/>
            <person name="Wilson R."/>
            <person name="Chao H."/>
            <person name="Schneider V."/>
            <person name="Ventura M."/>
            <person name="Kronenberg Z."/>
            <person name="Murali S."/>
            <person name="Gordon D."/>
            <person name="Cantsilieris S."/>
            <person name="Munson K."/>
            <person name="Nelson B."/>
            <person name="Raja A."/>
            <person name="Underwood J."/>
            <person name="Diekhans M."/>
            <person name="Fiddes I."/>
            <person name="Haussler D."/>
            <person name="Eichler E."/>
        </authorList>
    </citation>
    <scope>NUCLEOTIDE SEQUENCE [LARGE SCALE GENOMIC DNA]</scope>
    <source>
        <strain evidence="10">Yerkes chimp pedigree #C0471</strain>
    </source>
</reference>
<dbReference type="InterPro" id="IPR050826">
    <property type="entry name" value="Krueppel_C2H2_ZnFinger"/>
</dbReference>
<accession>A0A2J8IL99</accession>
<evidence type="ECO:0000256" key="2">
    <source>
        <dbReference type="ARBA" id="ARBA00022723"/>
    </source>
</evidence>
<keyword evidence="6" id="KW-0539">Nucleus</keyword>
<evidence type="ECO:0000313" key="10">
    <source>
        <dbReference type="EMBL" id="PNI11289.1"/>
    </source>
</evidence>
<dbReference type="InterPro" id="IPR001909">
    <property type="entry name" value="KRAB"/>
</dbReference>
<dbReference type="SMART" id="SM00355">
    <property type="entry name" value="ZnF_C2H2"/>
    <property type="match status" value="2"/>
</dbReference>
<dbReference type="Pfam" id="PF00096">
    <property type="entry name" value="zf-C2H2"/>
    <property type="match status" value="1"/>
</dbReference>
<feature type="domain" description="C2H2-type" evidence="8">
    <location>
        <begin position="233"/>
        <end position="260"/>
    </location>
</feature>
<comment type="similarity">
    <text evidence="1">Belongs to the krueppel C2H2-type zinc-finger protein family.</text>
</comment>
<dbReference type="PROSITE" id="PS50157">
    <property type="entry name" value="ZINC_FINGER_C2H2_2"/>
    <property type="match status" value="3"/>
</dbReference>
<evidence type="ECO:0000256" key="7">
    <source>
        <dbReference type="PROSITE-ProRule" id="PRU00042"/>
    </source>
</evidence>